<feature type="compositionally biased region" description="Basic and acidic residues" evidence="1">
    <location>
        <begin position="75"/>
        <end position="85"/>
    </location>
</feature>
<accession>A0A2T9YX02</accession>
<dbReference type="STRING" id="133385.A0A2T9YX02"/>
<feature type="compositionally biased region" description="Low complexity" evidence="1">
    <location>
        <begin position="467"/>
        <end position="499"/>
    </location>
</feature>
<organism evidence="2 3">
    <name type="scientific">Smittium simulii</name>
    <dbReference type="NCBI Taxonomy" id="133385"/>
    <lineage>
        <taxon>Eukaryota</taxon>
        <taxon>Fungi</taxon>
        <taxon>Fungi incertae sedis</taxon>
        <taxon>Zoopagomycota</taxon>
        <taxon>Kickxellomycotina</taxon>
        <taxon>Harpellomycetes</taxon>
        <taxon>Harpellales</taxon>
        <taxon>Legeriomycetaceae</taxon>
        <taxon>Smittium</taxon>
    </lineage>
</organism>
<sequence>MRISKLGLLVTVQNFISASYVEYAENGHLDGTFTGKNTTLTTDSTINSSKSSFETKPKNTETVTTSEQLPTPTKIDLKQNTEHDNTGSGKSSDSKIKEIIIVNIEKIYVSDGSDVISKKGIKTEELNTDKLNKSGNLSDQEMRYQEAVGSLERQNSGISKNVEYNSKSDETETGIEDGNDSIDKNDDLDDFDNLYDLNDLYDLYGKSDNLSNDESVNTPDNSSTDPLRNSNSTTSKNVENVESNSKSEADSATKSPGAETSSVTESKSATKSAGAETSSVTESKSATKSAGAETSSVTESNSKTESKNKTGAASITKSADTKTSSITESESKNNPESTINKTQSPNPSPTTSYTQFSTITTNNYNLDSTSVLNERAYRADTEFISTEGTTTYTITLGGQTIVVTASFVRVSSGVSVGSQPTTINVDQQLSSNSEPTQSILDINETQQSSNEAIESQSTETQTLSQLNGSESSSSSSNTEAESNTSVSETQNNSSEAVSATSSSSSRVVLNLQKHVLCLGFLSFVLFVLL</sequence>
<feature type="region of interest" description="Disordered" evidence="1">
    <location>
        <begin position="45"/>
        <end position="92"/>
    </location>
</feature>
<dbReference type="EMBL" id="MBFR01000023">
    <property type="protein sequence ID" value="PVU96826.1"/>
    <property type="molecule type" value="Genomic_DNA"/>
</dbReference>
<feature type="region of interest" description="Disordered" evidence="1">
    <location>
        <begin position="446"/>
        <end position="499"/>
    </location>
</feature>
<dbReference type="AlphaFoldDB" id="A0A2T9YX02"/>
<feature type="compositionally biased region" description="Polar residues" evidence="1">
    <location>
        <begin position="252"/>
        <end position="301"/>
    </location>
</feature>
<feature type="compositionally biased region" description="Polar residues" evidence="1">
    <location>
        <begin position="209"/>
        <end position="244"/>
    </location>
</feature>
<feature type="compositionally biased region" description="Polar residues" evidence="1">
    <location>
        <begin position="152"/>
        <end position="165"/>
    </location>
</feature>
<feature type="compositionally biased region" description="Acidic residues" evidence="1">
    <location>
        <begin position="171"/>
        <end position="187"/>
    </location>
</feature>
<feature type="region of interest" description="Disordered" evidence="1">
    <location>
        <begin position="209"/>
        <end position="355"/>
    </location>
</feature>
<evidence type="ECO:0000256" key="1">
    <source>
        <dbReference type="SAM" id="MobiDB-lite"/>
    </source>
</evidence>
<dbReference type="Proteomes" id="UP000245383">
    <property type="component" value="Unassembled WGS sequence"/>
</dbReference>
<feature type="compositionally biased region" description="Polar residues" evidence="1">
    <location>
        <begin position="309"/>
        <end position="318"/>
    </location>
</feature>
<keyword evidence="3" id="KW-1185">Reference proteome</keyword>
<name>A0A2T9YX02_9FUNG</name>
<evidence type="ECO:0000313" key="3">
    <source>
        <dbReference type="Proteomes" id="UP000245383"/>
    </source>
</evidence>
<feature type="compositionally biased region" description="Polar residues" evidence="1">
    <location>
        <begin position="60"/>
        <end position="71"/>
    </location>
</feature>
<comment type="caution">
    <text evidence="2">The sequence shown here is derived from an EMBL/GenBank/DDBJ whole genome shotgun (WGS) entry which is preliminary data.</text>
</comment>
<reference evidence="2 3" key="1">
    <citation type="journal article" date="2018" name="MBio">
        <title>Comparative Genomics Reveals the Core Gene Toolbox for the Fungus-Insect Symbiosis.</title>
        <authorList>
            <person name="Wang Y."/>
            <person name="Stata M."/>
            <person name="Wang W."/>
            <person name="Stajich J.E."/>
            <person name="White M.M."/>
            <person name="Moncalvo J.M."/>
        </authorList>
    </citation>
    <scope>NUCLEOTIDE SEQUENCE [LARGE SCALE GENOMIC DNA]</scope>
    <source>
        <strain evidence="2 3">SWE-8-4</strain>
    </source>
</reference>
<evidence type="ECO:0000313" key="2">
    <source>
        <dbReference type="EMBL" id="PVU96826.1"/>
    </source>
</evidence>
<feature type="region of interest" description="Disordered" evidence="1">
    <location>
        <begin position="149"/>
        <end position="187"/>
    </location>
</feature>
<feature type="compositionally biased region" description="Polar residues" evidence="1">
    <location>
        <begin position="334"/>
        <end position="345"/>
    </location>
</feature>
<proteinExistence type="predicted"/>
<feature type="compositionally biased region" description="Polar residues" evidence="1">
    <location>
        <begin position="446"/>
        <end position="466"/>
    </location>
</feature>
<gene>
    <name evidence="2" type="ORF">BB561_000933</name>
</gene>
<protein>
    <submittedName>
        <fullName evidence="2">Uncharacterized protein</fullName>
    </submittedName>
</protein>